<accession>A0A6P8ZVK7</accession>
<dbReference type="GO" id="GO:1901673">
    <property type="term" value="P:regulation of mitotic spindle assembly"/>
    <property type="evidence" value="ECO:0007669"/>
    <property type="project" value="TreeGrafter"/>
</dbReference>
<dbReference type="PANTHER" id="PTHR31022:SF4">
    <property type="entry name" value="CENTRIOLE, CILIA AND SPINDLE-ASSOCIATED PROTEIN"/>
    <property type="match status" value="1"/>
</dbReference>
<dbReference type="AlphaFoldDB" id="A0A6P8ZVK7"/>
<dbReference type="GeneID" id="117650226"/>
<dbReference type="PANTHER" id="PTHR31022">
    <property type="entry name" value="CENTRIOLE, CILIA AND SPINDLE-ASSOCIATED PROTEIN"/>
    <property type="match status" value="1"/>
</dbReference>
<evidence type="ECO:0000313" key="2">
    <source>
        <dbReference type="RefSeq" id="XP_034249363.1"/>
    </source>
</evidence>
<dbReference type="Pfam" id="PF15748">
    <property type="entry name" value="CCSAP"/>
    <property type="match status" value="1"/>
</dbReference>
<sequence>MVHKKSEYELQYHKLTNDIRAQIWKENLIFRESQKRKNSSDHYWRYQLIDDACDCERGSEEDGVLKRWRYLNKTDEAQKPRILYQDMAVQTSDCDETVHKVPHLEESAADVPLELKTPFKEDSSKCTSPVAKADIPENCTTALNGSSSFNQQISSFNEERNKSRENLQSVIHNLNPTSVETPSKDVVHWSHFGLSPSRSALKNYRLKCKSEPVFAAFGCNESNIDVGSHKTYNVRAPENQVHKTALMASGKRLHELELILAEQLKKKRQERSQLLIGPVNSSSIWMTEYQECFSRGQREPLARSAFRRPVVWRYT</sequence>
<evidence type="ECO:0000313" key="1">
    <source>
        <dbReference type="Proteomes" id="UP000515158"/>
    </source>
</evidence>
<keyword evidence="1" id="KW-1185">Reference proteome</keyword>
<protein>
    <submittedName>
        <fullName evidence="2">Uncharacterized protein LOC117650226</fullName>
    </submittedName>
</protein>
<dbReference type="OrthoDB" id="6616361at2759"/>
<dbReference type="GO" id="GO:0005819">
    <property type="term" value="C:spindle"/>
    <property type="evidence" value="ECO:0007669"/>
    <property type="project" value="TreeGrafter"/>
</dbReference>
<dbReference type="GO" id="GO:0005814">
    <property type="term" value="C:centriole"/>
    <property type="evidence" value="ECO:0007669"/>
    <property type="project" value="TreeGrafter"/>
</dbReference>
<dbReference type="GO" id="GO:0008017">
    <property type="term" value="F:microtubule binding"/>
    <property type="evidence" value="ECO:0007669"/>
    <property type="project" value="TreeGrafter"/>
</dbReference>
<dbReference type="GO" id="GO:0036064">
    <property type="term" value="C:ciliary basal body"/>
    <property type="evidence" value="ECO:0007669"/>
    <property type="project" value="TreeGrafter"/>
</dbReference>
<dbReference type="InParanoid" id="A0A6P8ZVK7"/>
<dbReference type="RefSeq" id="XP_034249363.1">
    <property type="nucleotide sequence ID" value="XM_034393472.1"/>
</dbReference>
<name>A0A6P8ZVK7_THRPL</name>
<dbReference type="Proteomes" id="UP000515158">
    <property type="component" value="Unplaced"/>
</dbReference>
<proteinExistence type="predicted"/>
<dbReference type="KEGG" id="tpal:117650226"/>
<dbReference type="GO" id="GO:0035869">
    <property type="term" value="C:ciliary transition zone"/>
    <property type="evidence" value="ECO:0007669"/>
    <property type="project" value="TreeGrafter"/>
</dbReference>
<reference evidence="2" key="1">
    <citation type="submission" date="2025-08" db="UniProtKB">
        <authorList>
            <consortium name="RefSeq"/>
        </authorList>
    </citation>
    <scope>IDENTIFICATION</scope>
    <source>
        <tissue evidence="2">Total insect</tissue>
    </source>
</reference>
<gene>
    <name evidence="2" type="primary">LOC117650226</name>
</gene>
<dbReference type="InterPro" id="IPR029774">
    <property type="entry name" value="CSAP"/>
</dbReference>
<organism evidence="2">
    <name type="scientific">Thrips palmi</name>
    <name type="common">Melon thrips</name>
    <dbReference type="NCBI Taxonomy" id="161013"/>
    <lineage>
        <taxon>Eukaryota</taxon>
        <taxon>Metazoa</taxon>
        <taxon>Ecdysozoa</taxon>
        <taxon>Arthropoda</taxon>
        <taxon>Hexapoda</taxon>
        <taxon>Insecta</taxon>
        <taxon>Pterygota</taxon>
        <taxon>Neoptera</taxon>
        <taxon>Paraneoptera</taxon>
        <taxon>Thysanoptera</taxon>
        <taxon>Terebrantia</taxon>
        <taxon>Thripoidea</taxon>
        <taxon>Thripidae</taxon>
        <taxon>Thrips</taxon>
    </lineage>
</organism>